<dbReference type="AlphaFoldDB" id="A0A6G1IUA5"/>
<dbReference type="Proteomes" id="UP000799291">
    <property type="component" value="Unassembled WGS sequence"/>
</dbReference>
<dbReference type="EMBL" id="MU005589">
    <property type="protein sequence ID" value="KAF2681824.1"/>
    <property type="molecule type" value="Genomic_DNA"/>
</dbReference>
<proteinExistence type="predicted"/>
<protein>
    <submittedName>
        <fullName evidence="1">Uncharacterized protein</fullName>
    </submittedName>
</protein>
<dbReference type="OrthoDB" id="428577at2759"/>
<accession>A0A6G1IUA5</accession>
<evidence type="ECO:0000313" key="1">
    <source>
        <dbReference type="EMBL" id="KAF2681824.1"/>
    </source>
</evidence>
<feature type="non-terminal residue" evidence="1">
    <location>
        <position position="341"/>
    </location>
</feature>
<name>A0A6G1IUA5_9PLEO</name>
<gene>
    <name evidence="1" type="ORF">K458DRAFT_250340</name>
</gene>
<feature type="non-terminal residue" evidence="1">
    <location>
        <position position="1"/>
    </location>
</feature>
<reference evidence="1" key="1">
    <citation type="journal article" date="2020" name="Stud. Mycol.">
        <title>101 Dothideomycetes genomes: a test case for predicting lifestyles and emergence of pathogens.</title>
        <authorList>
            <person name="Haridas S."/>
            <person name="Albert R."/>
            <person name="Binder M."/>
            <person name="Bloem J."/>
            <person name="Labutti K."/>
            <person name="Salamov A."/>
            <person name="Andreopoulos B."/>
            <person name="Baker S."/>
            <person name="Barry K."/>
            <person name="Bills G."/>
            <person name="Bluhm B."/>
            <person name="Cannon C."/>
            <person name="Castanera R."/>
            <person name="Culley D."/>
            <person name="Daum C."/>
            <person name="Ezra D."/>
            <person name="Gonzalez J."/>
            <person name="Henrissat B."/>
            <person name="Kuo A."/>
            <person name="Liang C."/>
            <person name="Lipzen A."/>
            <person name="Lutzoni F."/>
            <person name="Magnuson J."/>
            <person name="Mondo S."/>
            <person name="Nolan M."/>
            <person name="Ohm R."/>
            <person name="Pangilinan J."/>
            <person name="Park H.-J."/>
            <person name="Ramirez L."/>
            <person name="Alfaro M."/>
            <person name="Sun H."/>
            <person name="Tritt A."/>
            <person name="Yoshinaga Y."/>
            <person name="Zwiers L.-H."/>
            <person name="Turgeon B."/>
            <person name="Goodwin S."/>
            <person name="Spatafora J."/>
            <person name="Crous P."/>
            <person name="Grigoriev I."/>
        </authorList>
    </citation>
    <scope>NUCLEOTIDE SEQUENCE</scope>
    <source>
        <strain evidence="1">CBS 122367</strain>
    </source>
</reference>
<keyword evidence="2" id="KW-1185">Reference proteome</keyword>
<organism evidence="1 2">
    <name type="scientific">Lentithecium fluviatile CBS 122367</name>
    <dbReference type="NCBI Taxonomy" id="1168545"/>
    <lineage>
        <taxon>Eukaryota</taxon>
        <taxon>Fungi</taxon>
        <taxon>Dikarya</taxon>
        <taxon>Ascomycota</taxon>
        <taxon>Pezizomycotina</taxon>
        <taxon>Dothideomycetes</taxon>
        <taxon>Pleosporomycetidae</taxon>
        <taxon>Pleosporales</taxon>
        <taxon>Massarineae</taxon>
        <taxon>Lentitheciaceae</taxon>
        <taxon>Lentithecium</taxon>
    </lineage>
</organism>
<evidence type="ECO:0000313" key="2">
    <source>
        <dbReference type="Proteomes" id="UP000799291"/>
    </source>
</evidence>
<sequence length="341" mass="38007">LKIGFHRTLRVPEDGRVHLLPADFGLFPVQNMAAYEAKLRKSGNPSLLDMVRKSGVFFPIFQREALWLSFQVPKGSEYAIRVFVGGVNVVSGRKWDAPAKEGDHKDQDYIIVPQQKHLDGITVGDGVVRQFVAMPIGTGYSIEKQITGKEDVGGIQLEITPVSAKMRLSFANGAPIPWEQDSKTFAPRHYRLQPGEDIKMTRWDMGDAWLGGKRTTEQKKLIRELLKPSPNGVHIVTAEPPQESWAMGLAAGGLIKQEIRRDTNIYRSPRLNQATTTLISVQLLNSVAYEAITGMLCPPTPITMREYVNAGIPWFDNYKNQTASTEGAYNFNRIASVAEID</sequence>